<name>A0A5E4PQ99_9NEOP</name>
<dbReference type="Proteomes" id="UP000324832">
    <property type="component" value="Unassembled WGS sequence"/>
</dbReference>
<protein>
    <submittedName>
        <fullName evidence="2">Uncharacterized protein</fullName>
    </submittedName>
</protein>
<dbReference type="AlphaFoldDB" id="A0A5E4PQ99"/>
<dbReference type="EMBL" id="FZQP02000127">
    <property type="protein sequence ID" value="VVC87514.1"/>
    <property type="molecule type" value="Genomic_DNA"/>
</dbReference>
<keyword evidence="1" id="KW-1133">Transmembrane helix</keyword>
<keyword evidence="1" id="KW-0812">Transmembrane</keyword>
<evidence type="ECO:0000313" key="3">
    <source>
        <dbReference type="Proteomes" id="UP000324832"/>
    </source>
</evidence>
<evidence type="ECO:0000256" key="1">
    <source>
        <dbReference type="SAM" id="Phobius"/>
    </source>
</evidence>
<accession>A0A5E4PQ99</accession>
<evidence type="ECO:0000313" key="2">
    <source>
        <dbReference type="EMBL" id="VVC87514.1"/>
    </source>
</evidence>
<proteinExistence type="predicted"/>
<organism evidence="2 3">
    <name type="scientific">Leptidea sinapis</name>
    <dbReference type="NCBI Taxonomy" id="189913"/>
    <lineage>
        <taxon>Eukaryota</taxon>
        <taxon>Metazoa</taxon>
        <taxon>Ecdysozoa</taxon>
        <taxon>Arthropoda</taxon>
        <taxon>Hexapoda</taxon>
        <taxon>Insecta</taxon>
        <taxon>Pterygota</taxon>
        <taxon>Neoptera</taxon>
        <taxon>Endopterygota</taxon>
        <taxon>Lepidoptera</taxon>
        <taxon>Glossata</taxon>
        <taxon>Ditrysia</taxon>
        <taxon>Papilionoidea</taxon>
        <taxon>Pieridae</taxon>
        <taxon>Dismorphiinae</taxon>
        <taxon>Leptidea</taxon>
    </lineage>
</organism>
<reference evidence="2 3" key="1">
    <citation type="submission" date="2017-07" db="EMBL/GenBank/DDBJ databases">
        <authorList>
            <person name="Talla V."/>
            <person name="Backstrom N."/>
        </authorList>
    </citation>
    <scope>NUCLEOTIDE SEQUENCE [LARGE SCALE GENOMIC DNA]</scope>
</reference>
<sequence>MMNMIERDAINFVGKEVLRKEAVTEAVIEEKSAIVVVAEKNGQIDLVGVVQVLITEITVVVAVLLVVIHQ</sequence>
<feature type="transmembrane region" description="Helical" evidence="1">
    <location>
        <begin position="46"/>
        <end position="68"/>
    </location>
</feature>
<keyword evidence="1" id="KW-0472">Membrane</keyword>
<gene>
    <name evidence="2" type="ORF">LSINAPIS_LOCUS1101</name>
</gene>
<keyword evidence="3" id="KW-1185">Reference proteome</keyword>